<dbReference type="NCBIfam" id="NF047353">
    <property type="entry name" value="tube_lmo2291"/>
    <property type="match status" value="1"/>
</dbReference>
<dbReference type="AlphaFoldDB" id="A0A147GR08"/>
<reference evidence="1 2" key="1">
    <citation type="journal article" date="2016" name="Front. Microbiol.">
        <title>Genomic Resource of Rice Seed Associated Bacteria.</title>
        <authorList>
            <person name="Midha S."/>
            <person name="Bansal K."/>
            <person name="Sharma S."/>
            <person name="Kumar N."/>
            <person name="Patil P.P."/>
            <person name="Chaudhry V."/>
            <person name="Patil P.B."/>
        </authorList>
    </citation>
    <scope>NUCLEOTIDE SEQUENCE [LARGE SCALE GENOMIC DNA]</scope>
    <source>
        <strain evidence="1 2">NS331</strain>
    </source>
</reference>
<proteinExistence type="predicted"/>
<sequence length="149" mass="16014">MGKYIGKSFAFEFAIAAENSVPTALTYVPLGAMRDKSIKFSWDTADATADDSPAATKEQIATFKSVEISGSGVSRGTERPNQDTLEAHINTPSAVTGGQPCVWLRLTHPSGKRYYGYFMVSEFSTDAPYADVITWSMTANSNGAVTITP</sequence>
<dbReference type="InterPro" id="IPR011855">
    <property type="entry name" value="Phgtail_TP901_1"/>
</dbReference>
<dbReference type="OrthoDB" id="6628365at2"/>
<dbReference type="Pfam" id="PF06199">
    <property type="entry name" value="Phage_tail_2"/>
    <property type="match status" value="1"/>
</dbReference>
<evidence type="ECO:0000313" key="1">
    <source>
        <dbReference type="EMBL" id="KTT17964.1"/>
    </source>
</evidence>
<gene>
    <name evidence="1" type="ORF">NS331_16530</name>
</gene>
<name>A0A147GR08_9BURK</name>
<evidence type="ECO:0000313" key="2">
    <source>
        <dbReference type="Proteomes" id="UP000072741"/>
    </source>
</evidence>
<dbReference type="Proteomes" id="UP000072741">
    <property type="component" value="Unassembled WGS sequence"/>
</dbReference>
<protein>
    <recommendedName>
        <fullName evidence="3">Phage tail protein</fullName>
    </recommendedName>
</protein>
<dbReference type="RefSeq" id="WP_058643059.1">
    <property type="nucleotide sequence ID" value="NZ_LDSL01000108.1"/>
</dbReference>
<organism evidence="1 2">
    <name type="scientific">Pseudacidovorax intermedius</name>
    <dbReference type="NCBI Taxonomy" id="433924"/>
    <lineage>
        <taxon>Bacteria</taxon>
        <taxon>Pseudomonadati</taxon>
        <taxon>Pseudomonadota</taxon>
        <taxon>Betaproteobacteria</taxon>
        <taxon>Burkholderiales</taxon>
        <taxon>Comamonadaceae</taxon>
        <taxon>Pseudacidovorax</taxon>
    </lineage>
</organism>
<evidence type="ECO:0008006" key="3">
    <source>
        <dbReference type="Google" id="ProtNLM"/>
    </source>
</evidence>
<accession>A0A147GR08</accession>
<dbReference type="EMBL" id="LDSL01000108">
    <property type="protein sequence ID" value="KTT17964.1"/>
    <property type="molecule type" value="Genomic_DNA"/>
</dbReference>
<comment type="caution">
    <text evidence="1">The sequence shown here is derived from an EMBL/GenBank/DDBJ whole genome shotgun (WGS) entry which is preliminary data.</text>
</comment>
<keyword evidence="2" id="KW-1185">Reference proteome</keyword>